<organism evidence="1 2">
    <name type="scientific">[Candida] jaroonii</name>
    <dbReference type="NCBI Taxonomy" id="467808"/>
    <lineage>
        <taxon>Eukaryota</taxon>
        <taxon>Fungi</taxon>
        <taxon>Dikarya</taxon>
        <taxon>Ascomycota</taxon>
        <taxon>Saccharomycotina</taxon>
        <taxon>Pichiomycetes</taxon>
        <taxon>Debaryomycetaceae</taxon>
        <taxon>Yamadazyma</taxon>
    </lineage>
</organism>
<evidence type="ECO:0000313" key="2">
    <source>
        <dbReference type="Proteomes" id="UP001152531"/>
    </source>
</evidence>
<comment type="caution">
    <text evidence="1">The sequence shown here is derived from an EMBL/GenBank/DDBJ whole genome shotgun (WGS) entry which is preliminary data.</text>
</comment>
<proteinExistence type="predicted"/>
<protein>
    <submittedName>
        <fullName evidence="1">Uncharacterized protein</fullName>
    </submittedName>
</protein>
<dbReference type="Proteomes" id="UP001152531">
    <property type="component" value="Unassembled WGS sequence"/>
</dbReference>
<reference evidence="1" key="1">
    <citation type="submission" date="2022-06" db="EMBL/GenBank/DDBJ databases">
        <authorList>
            <person name="Legras J.-L."/>
            <person name="Devillers H."/>
            <person name="Grondin C."/>
        </authorList>
    </citation>
    <scope>NUCLEOTIDE SEQUENCE</scope>
    <source>
        <strain evidence="1">CLIB 1444</strain>
    </source>
</reference>
<dbReference type="EMBL" id="CALSDN010000001">
    <property type="protein sequence ID" value="CAH6718297.1"/>
    <property type="molecule type" value="Genomic_DNA"/>
</dbReference>
<name>A0ACA9Y085_9ASCO</name>
<accession>A0ACA9Y085</accession>
<keyword evidence="2" id="KW-1185">Reference proteome</keyword>
<gene>
    <name evidence="1" type="ORF">CLIB1444_01S03620</name>
</gene>
<sequence length="379" mass="42251">MMANDFNGLGIQIEERQPVKDDILLPPLPTESSLQSLNSLINNEMISNINSSNPNSNTNSPKSNLSKSNSFVDQIDNHTINERSNSVINSTLEEITSDGMMSPTVEEKIFINANNSFSTYELDSPSINLDSNQLFPTISKTLSNHSNNSEREKSSPLKRLKKTIRKLSLSKNSQTNNLTSTFSNSTTGNSTNTSTPVLGFELHSSNSSNPFSTNSTTINSVITSHNSDKVRPQLSPLQNSHIKTLSQDSNNSKNSLDSKLKCSTPSTPPLTIFSSPVFTISDNVNNNSNIEKIEKDYLANCNIKLEELESKSENLINYYNYLVNEKNHINDSYKITKSRLVKSGWCSNEDLNNLTLQKNFQLNQIDLRLIEINDKISKD</sequence>
<evidence type="ECO:0000313" key="1">
    <source>
        <dbReference type="EMBL" id="CAH6718297.1"/>
    </source>
</evidence>